<dbReference type="OrthoDB" id="893294at2"/>
<evidence type="ECO:0000313" key="3">
    <source>
        <dbReference type="Proteomes" id="UP000197277"/>
    </source>
</evidence>
<dbReference type="Proteomes" id="UP000197277">
    <property type="component" value="Unassembled WGS sequence"/>
</dbReference>
<dbReference type="EMBL" id="NIRR01000001">
    <property type="protein sequence ID" value="OWP64952.1"/>
    <property type="molecule type" value="Genomic_DNA"/>
</dbReference>
<comment type="caution">
    <text evidence="2">The sequence shown here is derived from an EMBL/GenBank/DDBJ whole genome shotgun (WGS) entry which is preliminary data.</text>
</comment>
<evidence type="ECO:0008006" key="4">
    <source>
        <dbReference type="Google" id="ProtNLM"/>
    </source>
</evidence>
<dbReference type="RefSeq" id="WP_088462563.1">
    <property type="nucleotide sequence ID" value="NZ_NIRR01000001.1"/>
</dbReference>
<gene>
    <name evidence="2" type="ORF">CDA63_00925</name>
</gene>
<reference evidence="2 3" key="1">
    <citation type="submission" date="2017-06" db="EMBL/GenBank/DDBJ databases">
        <title>Hymenobacter amundsenii sp. nov. isolated from regoliths in Antarctica.</title>
        <authorList>
            <person name="Sedlacek I."/>
            <person name="Kralova S."/>
            <person name="Pantucek R."/>
            <person name="Svec P."/>
            <person name="Holochova P."/>
            <person name="Stankova E."/>
            <person name="Vrbovska V."/>
            <person name="Busse H.-J."/>
        </authorList>
    </citation>
    <scope>NUCLEOTIDE SEQUENCE [LARGE SCALE GENOMIC DNA]</scope>
    <source>
        <strain evidence="2 3">CCM 8682</strain>
    </source>
</reference>
<keyword evidence="3" id="KW-1185">Reference proteome</keyword>
<organism evidence="2 3">
    <name type="scientific">Hymenobacter amundsenii</name>
    <dbReference type="NCBI Taxonomy" id="2006685"/>
    <lineage>
        <taxon>Bacteria</taxon>
        <taxon>Pseudomonadati</taxon>
        <taxon>Bacteroidota</taxon>
        <taxon>Cytophagia</taxon>
        <taxon>Cytophagales</taxon>
        <taxon>Hymenobacteraceae</taxon>
        <taxon>Hymenobacter</taxon>
    </lineage>
</organism>
<accession>A0A246FQE9</accession>
<sequence>MKTLTSTSSRLLASLFMLVLLFTAACGGKEGTVESVNMLYGKDSKTWKTDKEMDATGDKVSQSDAMEDQRVTFYANGQYNMMSGAQTMNGKYTFDQGAKTITMMPAGAAQSNMFTVVTLTDDKLTLKGSDGSELRLEGE</sequence>
<name>A0A246FQE9_9BACT</name>
<feature type="signal peptide" evidence="1">
    <location>
        <begin position="1"/>
        <end position="24"/>
    </location>
</feature>
<evidence type="ECO:0000313" key="2">
    <source>
        <dbReference type="EMBL" id="OWP64952.1"/>
    </source>
</evidence>
<keyword evidence="1" id="KW-0732">Signal</keyword>
<dbReference type="AlphaFoldDB" id="A0A246FQE9"/>
<proteinExistence type="predicted"/>
<protein>
    <recommendedName>
        <fullName evidence="4">Lipocalin-like domain-containing protein</fullName>
    </recommendedName>
</protein>
<feature type="chain" id="PRO_5013077515" description="Lipocalin-like domain-containing protein" evidence="1">
    <location>
        <begin position="25"/>
        <end position="139"/>
    </location>
</feature>
<evidence type="ECO:0000256" key="1">
    <source>
        <dbReference type="SAM" id="SignalP"/>
    </source>
</evidence>
<dbReference type="PROSITE" id="PS51257">
    <property type="entry name" value="PROKAR_LIPOPROTEIN"/>
    <property type="match status" value="1"/>
</dbReference>